<dbReference type="EMBL" id="LBXZ01000002">
    <property type="protein sequence ID" value="KKR40966.1"/>
    <property type="molecule type" value="Genomic_DNA"/>
</dbReference>
<sequence length="275" mass="30707">MDKRSAKQFFIGAIYLIIFALLAYGIYAMFFKVVPTCTDSIQNGKEVGVDCGIQAGCEPCGEAIKPIDIISSQLIKVNEGDYDFVAQATNPNTELGSSRVDFDLVYKSSDGTEKISPDFFYIAPGQTKYIVRQRVQIEDIASVEIKIKNAAWSKLDIATEPVNFVVKKDYVVVNADGVHSQVLGTVYNPSNYDLSNVDVAVVLYGESNKIIAVNKTDIKTLNSQSERQFKVFWTKPFAGTYYRADVEVTTNLFDNSNFIKAHGSTEEFQRIYEKN</sequence>
<organism evidence="2 3">
    <name type="scientific">Candidatus Yanofskybacteria bacterium GW2011_GWE2_40_11</name>
    <dbReference type="NCBI Taxonomy" id="1619033"/>
    <lineage>
        <taxon>Bacteria</taxon>
        <taxon>Candidatus Yanofskyibacteriota</taxon>
    </lineage>
</organism>
<keyword evidence="1" id="KW-1133">Transmembrane helix</keyword>
<comment type="caution">
    <text evidence="2">The sequence shown here is derived from an EMBL/GenBank/DDBJ whole genome shotgun (WGS) entry which is preliminary data.</text>
</comment>
<evidence type="ECO:0000256" key="1">
    <source>
        <dbReference type="SAM" id="Phobius"/>
    </source>
</evidence>
<proteinExistence type="predicted"/>
<evidence type="ECO:0000313" key="3">
    <source>
        <dbReference type="Proteomes" id="UP000034072"/>
    </source>
</evidence>
<gene>
    <name evidence="2" type="ORF">UT75_C0002G0003</name>
</gene>
<reference evidence="2 3" key="1">
    <citation type="journal article" date="2015" name="Nature">
        <title>rRNA introns, odd ribosomes, and small enigmatic genomes across a large radiation of phyla.</title>
        <authorList>
            <person name="Brown C.T."/>
            <person name="Hug L.A."/>
            <person name="Thomas B.C."/>
            <person name="Sharon I."/>
            <person name="Castelle C.J."/>
            <person name="Singh A."/>
            <person name="Wilkins M.J."/>
            <person name="Williams K.H."/>
            <person name="Banfield J.F."/>
        </authorList>
    </citation>
    <scope>NUCLEOTIDE SEQUENCE [LARGE SCALE GENOMIC DNA]</scope>
</reference>
<dbReference type="AlphaFoldDB" id="A0A0G0QUD4"/>
<dbReference type="Proteomes" id="UP000034072">
    <property type="component" value="Unassembled WGS sequence"/>
</dbReference>
<name>A0A0G0QUD4_9BACT</name>
<feature type="transmembrane region" description="Helical" evidence="1">
    <location>
        <begin position="9"/>
        <end position="30"/>
    </location>
</feature>
<accession>A0A0G0QUD4</accession>
<evidence type="ECO:0000313" key="2">
    <source>
        <dbReference type="EMBL" id="KKR40966.1"/>
    </source>
</evidence>
<protein>
    <submittedName>
        <fullName evidence="2">Uncharacterized protein</fullName>
    </submittedName>
</protein>
<keyword evidence="1" id="KW-0812">Transmembrane</keyword>
<keyword evidence="1" id="KW-0472">Membrane</keyword>